<dbReference type="Gene3D" id="3.30.70.270">
    <property type="match status" value="1"/>
</dbReference>
<dbReference type="NCBIfam" id="TIGR00254">
    <property type="entry name" value="GGDEF"/>
    <property type="match status" value="1"/>
</dbReference>
<dbReference type="InterPro" id="IPR050469">
    <property type="entry name" value="Diguanylate_Cyclase"/>
</dbReference>
<dbReference type="CDD" id="cd01949">
    <property type="entry name" value="GGDEF"/>
    <property type="match status" value="1"/>
</dbReference>
<dbReference type="EMBL" id="FUWG01000002">
    <property type="protein sequence ID" value="SJZ29551.1"/>
    <property type="molecule type" value="Genomic_DNA"/>
</dbReference>
<dbReference type="GO" id="GO:0052621">
    <property type="term" value="F:diguanylate cyclase activity"/>
    <property type="evidence" value="ECO:0007669"/>
    <property type="project" value="UniProtKB-EC"/>
</dbReference>
<sequence length="367" mass="41630">MAKRTCKKDDSIAQYERRIYDLEQLIDIARSFSSTIDTNTLLESIVFSCMAQLHVADAGIFVLDSLNSDNFILKTKQNIMDPNNNKNYQIAYSDPAVSFLTENKNSITMDILQKNCPDSAAIKIFQELNPTLIVPLLQKNHLSGILFLGERFYFDAETGIDYTEYEKNLVLSIGSLAAIAINNATLIERSSTDMMTQLKLKYFFFNVLTEKLDNAMSEKKPLSVIMFDIDFFKHFNDTYGHECGDYVLKQVAFLIKQNLREEDLASRYGGEEFTVLLNETTKDAAIAVAERIRSCIENHDFVFNNQHMHVTISCGVAVFDHESNPVTIAKQLVNQADQGLYMSKHNGRNRVTYAPPSLVSLDDEESK</sequence>
<dbReference type="GO" id="GO:0043709">
    <property type="term" value="P:cell adhesion involved in single-species biofilm formation"/>
    <property type="evidence" value="ECO:0007669"/>
    <property type="project" value="TreeGrafter"/>
</dbReference>
<dbReference type="InterPro" id="IPR029787">
    <property type="entry name" value="Nucleotide_cyclase"/>
</dbReference>
<protein>
    <recommendedName>
        <fullName evidence="1">diguanylate cyclase</fullName>
        <ecNumber evidence="1">2.7.7.65</ecNumber>
    </recommendedName>
</protein>
<dbReference type="SMART" id="SM00267">
    <property type="entry name" value="GGDEF"/>
    <property type="match status" value="1"/>
</dbReference>
<dbReference type="GO" id="GO:1902201">
    <property type="term" value="P:negative regulation of bacterial-type flagellum-dependent cell motility"/>
    <property type="evidence" value="ECO:0007669"/>
    <property type="project" value="TreeGrafter"/>
</dbReference>
<dbReference type="PANTHER" id="PTHR45138">
    <property type="entry name" value="REGULATORY COMPONENTS OF SENSORY TRANSDUCTION SYSTEM"/>
    <property type="match status" value="1"/>
</dbReference>
<dbReference type="STRING" id="261392.SAMN02745149_00053"/>
<evidence type="ECO:0000313" key="4">
    <source>
        <dbReference type="EMBL" id="SJZ29551.1"/>
    </source>
</evidence>
<dbReference type="GeneID" id="78315377"/>
<dbReference type="FunFam" id="3.30.70.270:FF:000001">
    <property type="entry name" value="Diguanylate cyclase domain protein"/>
    <property type="match status" value="1"/>
</dbReference>
<keyword evidence="5" id="KW-1185">Reference proteome</keyword>
<dbReference type="InterPro" id="IPR048092">
    <property type="entry name" value="Dguan_cyc_DgcA"/>
</dbReference>
<dbReference type="SUPFAM" id="SSF55073">
    <property type="entry name" value="Nucleotide cyclase"/>
    <property type="match status" value="1"/>
</dbReference>
<dbReference type="OrthoDB" id="9779586at2"/>
<evidence type="ECO:0000313" key="5">
    <source>
        <dbReference type="Proteomes" id="UP000190423"/>
    </source>
</evidence>
<comment type="catalytic activity">
    <reaction evidence="2">
        <text>2 GTP = 3',3'-c-di-GMP + 2 diphosphate</text>
        <dbReference type="Rhea" id="RHEA:24898"/>
        <dbReference type="ChEBI" id="CHEBI:33019"/>
        <dbReference type="ChEBI" id="CHEBI:37565"/>
        <dbReference type="ChEBI" id="CHEBI:58805"/>
        <dbReference type="EC" id="2.7.7.65"/>
    </reaction>
</comment>
<gene>
    <name evidence="4" type="ORF">SAMN02745149_00053</name>
</gene>
<dbReference type="InterPro" id="IPR029016">
    <property type="entry name" value="GAF-like_dom_sf"/>
</dbReference>
<organism evidence="4 5">
    <name type="scientific">Treponema porcinum</name>
    <dbReference type="NCBI Taxonomy" id="261392"/>
    <lineage>
        <taxon>Bacteria</taxon>
        <taxon>Pseudomonadati</taxon>
        <taxon>Spirochaetota</taxon>
        <taxon>Spirochaetia</taxon>
        <taxon>Spirochaetales</taxon>
        <taxon>Treponemataceae</taxon>
        <taxon>Treponema</taxon>
    </lineage>
</organism>
<dbReference type="EC" id="2.7.7.65" evidence="1"/>
<dbReference type="Proteomes" id="UP000190423">
    <property type="component" value="Unassembled WGS sequence"/>
</dbReference>
<reference evidence="4 5" key="1">
    <citation type="submission" date="2017-02" db="EMBL/GenBank/DDBJ databases">
        <authorList>
            <person name="Peterson S.W."/>
        </authorList>
    </citation>
    <scope>NUCLEOTIDE SEQUENCE [LARGE SCALE GENOMIC DNA]</scope>
    <source>
        <strain evidence="4 5">ATCC BAA-908</strain>
    </source>
</reference>
<dbReference type="PANTHER" id="PTHR45138:SF9">
    <property type="entry name" value="DIGUANYLATE CYCLASE DGCM-RELATED"/>
    <property type="match status" value="1"/>
</dbReference>
<evidence type="ECO:0000256" key="1">
    <source>
        <dbReference type="ARBA" id="ARBA00012528"/>
    </source>
</evidence>
<name>A0A1T4JHF7_TREPO</name>
<dbReference type="GO" id="GO:0005886">
    <property type="term" value="C:plasma membrane"/>
    <property type="evidence" value="ECO:0007669"/>
    <property type="project" value="TreeGrafter"/>
</dbReference>
<dbReference type="AlphaFoldDB" id="A0A1T4JHF7"/>
<dbReference type="Pfam" id="PF00990">
    <property type="entry name" value="GGDEF"/>
    <property type="match status" value="1"/>
</dbReference>
<dbReference type="RefSeq" id="WP_078931981.1">
    <property type="nucleotide sequence ID" value="NZ_FUWG01000002.1"/>
</dbReference>
<dbReference type="NCBIfam" id="NF041606">
    <property type="entry name" value="dguan_cyc_DgcA"/>
    <property type="match status" value="1"/>
</dbReference>
<accession>A0A1T4JHF7</accession>
<dbReference type="PROSITE" id="PS50887">
    <property type="entry name" value="GGDEF"/>
    <property type="match status" value="1"/>
</dbReference>
<proteinExistence type="predicted"/>
<feature type="domain" description="GGDEF" evidence="3">
    <location>
        <begin position="220"/>
        <end position="356"/>
    </location>
</feature>
<dbReference type="InterPro" id="IPR043128">
    <property type="entry name" value="Rev_trsase/Diguanyl_cyclase"/>
</dbReference>
<dbReference type="SUPFAM" id="SSF55781">
    <property type="entry name" value="GAF domain-like"/>
    <property type="match status" value="1"/>
</dbReference>
<evidence type="ECO:0000259" key="3">
    <source>
        <dbReference type="PROSITE" id="PS50887"/>
    </source>
</evidence>
<evidence type="ECO:0000256" key="2">
    <source>
        <dbReference type="ARBA" id="ARBA00034247"/>
    </source>
</evidence>
<dbReference type="Gene3D" id="3.30.450.40">
    <property type="match status" value="1"/>
</dbReference>
<dbReference type="InterPro" id="IPR000160">
    <property type="entry name" value="GGDEF_dom"/>
</dbReference>